<feature type="compositionally biased region" description="Low complexity" evidence="1">
    <location>
        <begin position="148"/>
        <end position="157"/>
    </location>
</feature>
<comment type="caution">
    <text evidence="2">The sequence shown here is derived from an EMBL/GenBank/DDBJ whole genome shotgun (WGS) entry which is preliminary data.</text>
</comment>
<sequence>MSSRSILIAVLGLTLNGCAVYDYDDDRYDSRYYGDRGYSVQRYETYPVYPAYPVQQRYYRYDAPRHYGYREPPRYHYNGGHDDRRDRHPNDHRRHDNDRRHDKPHQARPPANYRPPQSGWNGQRLPDRNHGQQVSRPSSRPNQQLLNGGHQRPQQAHRQQRGDRRSGEPGKGNRHAN</sequence>
<reference evidence="2 3" key="1">
    <citation type="submission" date="2020-08" db="EMBL/GenBank/DDBJ databases">
        <authorList>
            <person name="Kim C.M."/>
        </authorList>
    </citation>
    <scope>NUCLEOTIDE SEQUENCE [LARGE SCALE GENOMIC DNA]</scope>
    <source>
        <strain evidence="2 3">UL070</strain>
    </source>
</reference>
<dbReference type="Proteomes" id="UP000542720">
    <property type="component" value="Unassembled WGS sequence"/>
</dbReference>
<feature type="region of interest" description="Disordered" evidence="1">
    <location>
        <begin position="69"/>
        <end position="177"/>
    </location>
</feature>
<dbReference type="EMBL" id="JACJUD010000002">
    <property type="protein sequence ID" value="MBB2494785.1"/>
    <property type="molecule type" value="Genomic_DNA"/>
</dbReference>
<feature type="compositionally biased region" description="Basic and acidic residues" evidence="1">
    <location>
        <begin position="69"/>
        <end position="105"/>
    </location>
</feature>
<evidence type="ECO:0000313" key="2">
    <source>
        <dbReference type="EMBL" id="MBB2494785.1"/>
    </source>
</evidence>
<dbReference type="AlphaFoldDB" id="A0A7W4LKD5"/>
<evidence type="ECO:0000256" key="1">
    <source>
        <dbReference type="SAM" id="MobiDB-lite"/>
    </source>
</evidence>
<proteinExistence type="predicted"/>
<organism evidence="2 3">
    <name type="scientific">Aquipseudomonas ullengensis</name>
    <dbReference type="NCBI Taxonomy" id="2759166"/>
    <lineage>
        <taxon>Bacteria</taxon>
        <taxon>Pseudomonadati</taxon>
        <taxon>Pseudomonadota</taxon>
        <taxon>Gammaproteobacteria</taxon>
        <taxon>Pseudomonadales</taxon>
        <taxon>Pseudomonadaceae</taxon>
        <taxon>Aquipseudomonas</taxon>
    </lineage>
</organism>
<dbReference type="RefSeq" id="WP_183088355.1">
    <property type="nucleotide sequence ID" value="NZ_JACJUD010000002.1"/>
</dbReference>
<keyword evidence="3" id="KW-1185">Reference proteome</keyword>
<evidence type="ECO:0000313" key="3">
    <source>
        <dbReference type="Proteomes" id="UP000542720"/>
    </source>
</evidence>
<name>A0A7W4LKD5_9GAMM</name>
<gene>
    <name evidence="2" type="ORF">H3H51_07110</name>
</gene>
<protein>
    <submittedName>
        <fullName evidence="2">Uncharacterized protein</fullName>
    </submittedName>
</protein>
<feature type="compositionally biased region" description="Polar residues" evidence="1">
    <location>
        <begin position="131"/>
        <end position="146"/>
    </location>
</feature>
<accession>A0A7W4LKD5</accession>